<evidence type="ECO:0008006" key="3">
    <source>
        <dbReference type="Google" id="ProtNLM"/>
    </source>
</evidence>
<organism evidence="1 2">
    <name type="scientific">Macleaya cordata</name>
    <name type="common">Five-seeded plume-poppy</name>
    <name type="synonym">Bocconia cordata</name>
    <dbReference type="NCBI Taxonomy" id="56857"/>
    <lineage>
        <taxon>Eukaryota</taxon>
        <taxon>Viridiplantae</taxon>
        <taxon>Streptophyta</taxon>
        <taxon>Embryophyta</taxon>
        <taxon>Tracheophyta</taxon>
        <taxon>Spermatophyta</taxon>
        <taxon>Magnoliopsida</taxon>
        <taxon>Ranunculales</taxon>
        <taxon>Papaveraceae</taxon>
        <taxon>Papaveroideae</taxon>
        <taxon>Macleaya</taxon>
    </lineage>
</organism>
<accession>A0A200PT03</accession>
<dbReference type="InParanoid" id="A0A200PT03"/>
<reference evidence="1 2" key="1">
    <citation type="journal article" date="2017" name="Mol. Plant">
        <title>The Genome of Medicinal Plant Macleaya cordata Provides New Insights into Benzylisoquinoline Alkaloids Metabolism.</title>
        <authorList>
            <person name="Liu X."/>
            <person name="Liu Y."/>
            <person name="Huang P."/>
            <person name="Ma Y."/>
            <person name="Qing Z."/>
            <person name="Tang Q."/>
            <person name="Cao H."/>
            <person name="Cheng P."/>
            <person name="Zheng Y."/>
            <person name="Yuan Z."/>
            <person name="Zhou Y."/>
            <person name="Liu J."/>
            <person name="Tang Z."/>
            <person name="Zhuo Y."/>
            <person name="Zhang Y."/>
            <person name="Yu L."/>
            <person name="Huang J."/>
            <person name="Yang P."/>
            <person name="Peng Q."/>
            <person name="Zhang J."/>
            <person name="Jiang W."/>
            <person name="Zhang Z."/>
            <person name="Lin K."/>
            <person name="Ro D.K."/>
            <person name="Chen X."/>
            <person name="Xiong X."/>
            <person name="Shang Y."/>
            <person name="Huang S."/>
            <person name="Zeng J."/>
        </authorList>
    </citation>
    <scope>NUCLEOTIDE SEQUENCE [LARGE SCALE GENOMIC DNA]</scope>
    <source>
        <strain evidence="2">cv. BLH2017</strain>
        <tissue evidence="1">Root</tissue>
    </source>
</reference>
<gene>
    <name evidence="1" type="ORF">BVC80_7875g4</name>
</gene>
<dbReference type="AlphaFoldDB" id="A0A200PT03"/>
<dbReference type="OrthoDB" id="1752172at2759"/>
<proteinExistence type="predicted"/>
<comment type="caution">
    <text evidence="1">The sequence shown here is derived from an EMBL/GenBank/DDBJ whole genome shotgun (WGS) entry which is preliminary data.</text>
</comment>
<keyword evidence="2" id="KW-1185">Reference proteome</keyword>
<name>A0A200PT03_MACCD</name>
<dbReference type="InterPro" id="IPR036397">
    <property type="entry name" value="RNaseH_sf"/>
</dbReference>
<protein>
    <recommendedName>
        <fullName evidence="3">RNase H type-1 domain-containing protein</fullName>
    </recommendedName>
</protein>
<evidence type="ECO:0000313" key="1">
    <source>
        <dbReference type="EMBL" id="OVA01367.1"/>
    </source>
</evidence>
<dbReference type="Proteomes" id="UP000195402">
    <property type="component" value="Unassembled WGS sequence"/>
</dbReference>
<dbReference type="EMBL" id="MVGT01004124">
    <property type="protein sequence ID" value="OVA01367.1"/>
    <property type="molecule type" value="Genomic_DNA"/>
</dbReference>
<evidence type="ECO:0000313" key="2">
    <source>
        <dbReference type="Proteomes" id="UP000195402"/>
    </source>
</evidence>
<dbReference type="Gene3D" id="3.30.420.10">
    <property type="entry name" value="Ribonuclease H-like superfamily/Ribonuclease H"/>
    <property type="match status" value="1"/>
</dbReference>
<sequence>MASLGLGISAVSFQLDSALVIKWLRGSSLVPWSLCSWWQDIRENMDLLVSKDRIYREANAAADYMASLGLQF</sequence>
<dbReference type="GO" id="GO:0003676">
    <property type="term" value="F:nucleic acid binding"/>
    <property type="evidence" value="ECO:0007669"/>
    <property type="project" value="InterPro"/>
</dbReference>